<keyword evidence="3 8" id="KW-0808">Transferase</keyword>
<dbReference type="PIRSF" id="PIRSF000538">
    <property type="entry name" value="GlpK"/>
    <property type="match status" value="1"/>
</dbReference>
<keyword evidence="5 8" id="KW-0418">Kinase</keyword>
<feature type="binding site" evidence="8">
    <location>
        <begin position="80"/>
        <end position="81"/>
    </location>
    <ligand>
        <name>substrate</name>
    </ligand>
</feature>
<dbReference type="CDD" id="cd07808">
    <property type="entry name" value="ASKHA_NBD_FGGY_EcXK-like"/>
    <property type="match status" value="1"/>
</dbReference>
<evidence type="ECO:0000256" key="9">
    <source>
        <dbReference type="RuleBase" id="RU003733"/>
    </source>
</evidence>
<protein>
    <recommendedName>
        <fullName evidence="8 10">Xylulose kinase</fullName>
        <shortName evidence="8 10">Xylulokinase</shortName>
        <ecNumber evidence="8 10">2.7.1.17</ecNumber>
    </recommendedName>
</protein>
<evidence type="ECO:0000256" key="10">
    <source>
        <dbReference type="RuleBase" id="RU364073"/>
    </source>
</evidence>
<dbReference type="Gene3D" id="3.30.420.40">
    <property type="match status" value="2"/>
</dbReference>
<dbReference type="PROSITE" id="PS00933">
    <property type="entry name" value="FGGY_KINASES_1"/>
    <property type="match status" value="1"/>
</dbReference>
<dbReference type="GO" id="GO:0042732">
    <property type="term" value="P:D-xylose metabolic process"/>
    <property type="evidence" value="ECO:0007669"/>
    <property type="project" value="UniProtKB-KW"/>
</dbReference>
<dbReference type="GO" id="GO:0005524">
    <property type="term" value="F:ATP binding"/>
    <property type="evidence" value="ECO:0007669"/>
    <property type="project" value="UniProtKB-UniRule"/>
</dbReference>
<dbReference type="Pfam" id="PF00370">
    <property type="entry name" value="FGGY_N"/>
    <property type="match status" value="1"/>
</dbReference>
<dbReference type="PANTHER" id="PTHR43095:SF5">
    <property type="entry name" value="XYLULOSE KINASE"/>
    <property type="match status" value="1"/>
</dbReference>
<keyword evidence="7 8" id="KW-0119">Carbohydrate metabolism</keyword>
<evidence type="ECO:0000313" key="14">
    <source>
        <dbReference type="Proteomes" id="UP000322976"/>
    </source>
</evidence>
<dbReference type="AlphaFoldDB" id="A0A5D8Q9F0"/>
<dbReference type="Proteomes" id="UP000322976">
    <property type="component" value="Unassembled WGS sequence"/>
</dbReference>
<evidence type="ECO:0000313" key="13">
    <source>
        <dbReference type="EMBL" id="TZE81395.1"/>
    </source>
</evidence>
<evidence type="ECO:0000256" key="6">
    <source>
        <dbReference type="ARBA" id="ARBA00022840"/>
    </source>
</evidence>
<proteinExistence type="inferred from homology"/>
<reference evidence="13 14" key="1">
    <citation type="submission" date="2019-08" db="EMBL/GenBank/DDBJ databases">
        <title>Calorimonas adulescens gen. nov., sp. nov., an anaerobic thermophilic bacterium from Sakhalin hot spring.</title>
        <authorList>
            <person name="Khomyakova M.A."/>
            <person name="Merkel A.Y."/>
            <person name="Novikov A."/>
            <person name="Bonch-Osmolovskaya E.A."/>
            <person name="Slobodkin A.I."/>
        </authorList>
    </citation>
    <scope>NUCLEOTIDE SEQUENCE [LARGE SCALE GENOMIC DNA]</scope>
    <source>
        <strain evidence="13 14">A05MB</strain>
    </source>
</reference>
<dbReference type="HAMAP" id="MF_02220">
    <property type="entry name" value="XylB"/>
    <property type="match status" value="1"/>
</dbReference>
<keyword evidence="14" id="KW-1185">Reference proteome</keyword>
<evidence type="ECO:0000256" key="1">
    <source>
        <dbReference type="ARBA" id="ARBA00009156"/>
    </source>
</evidence>
<dbReference type="PROSITE" id="PS00445">
    <property type="entry name" value="FGGY_KINASES_2"/>
    <property type="match status" value="1"/>
</dbReference>
<dbReference type="EMBL" id="VTPS01000014">
    <property type="protein sequence ID" value="TZE81395.1"/>
    <property type="molecule type" value="Genomic_DNA"/>
</dbReference>
<dbReference type="SUPFAM" id="SSF53067">
    <property type="entry name" value="Actin-like ATPase domain"/>
    <property type="match status" value="2"/>
</dbReference>
<evidence type="ECO:0000256" key="3">
    <source>
        <dbReference type="ARBA" id="ARBA00022679"/>
    </source>
</evidence>
<evidence type="ECO:0000256" key="5">
    <source>
        <dbReference type="ARBA" id="ARBA00022777"/>
    </source>
</evidence>
<accession>A0A5D8Q9F0</accession>
<dbReference type="InterPro" id="IPR000577">
    <property type="entry name" value="Carb_kinase_FGGY"/>
</dbReference>
<keyword evidence="2 8" id="KW-0859">Xylose metabolism</keyword>
<comment type="similarity">
    <text evidence="1 8 9">Belongs to the FGGY kinase family.</text>
</comment>
<feature type="active site" description="Proton acceptor" evidence="8">
    <location>
        <position position="239"/>
    </location>
</feature>
<sequence length="495" mass="54948">MYFMGIDIGTSSVKIIVMDEDGNIKADVSKTYLIFYPKPGWAEQNPDDWWERTKSGIREVLSKTDISSDEIKAIGVTGQMHGLVLLDSENVILRPAILWNDQRTEHECEYITDCVGKERLSELTGNKAITGFTAPKILWVRNNEMEIYRKIKHILLPKDFVKYKLTGEFSTDVSDASGTLLFDVKDRKWSKDMLEILDIPESWLPHAYESMEIAGYVTKEAAEETGLKTGTLVVAGGGDQACGAVGTGTVKEGIISVSLGTSGVVFACQDGYSVDEMNRLHTFCHANGKWHVMGVMLSAASCLKWWVENNEPHTFEDLIGEAEKVEAGSDGLIFLPYLMGERTPYSDPYAKGCFMGLNMIHGRGHLTRAIMEGVAFGLMDSMEIIRSLDIPIREVRLSGGGSNSKLWRQIIADVFETDVSVLSSSEGPSYGAAILSAVGYGFYDTVEEGCKRTINISETVSPCDENVNIYNKIYNIYKGMYAKLKDTFYEISNLC</sequence>
<dbReference type="InterPro" id="IPR018483">
    <property type="entry name" value="Carb_kinase_FGGY_CS"/>
</dbReference>
<name>A0A5D8Q9F0_9THEO</name>
<keyword evidence="6 8" id="KW-0067">ATP-binding</keyword>
<dbReference type="GO" id="GO:0005998">
    <property type="term" value="P:xylulose catabolic process"/>
    <property type="evidence" value="ECO:0007669"/>
    <property type="project" value="UniProtKB-UniRule"/>
</dbReference>
<dbReference type="InterPro" id="IPR018484">
    <property type="entry name" value="FGGY_N"/>
</dbReference>
<dbReference type="Pfam" id="PF02782">
    <property type="entry name" value="FGGY_C"/>
    <property type="match status" value="1"/>
</dbReference>
<comment type="function">
    <text evidence="8">Catalyzes the phosphorylation of D-xylulose to D-xylulose 5-phosphate.</text>
</comment>
<comment type="caution">
    <text evidence="13">The sequence shown here is derived from an EMBL/GenBank/DDBJ whole genome shotgun (WGS) entry which is preliminary data.</text>
</comment>
<dbReference type="GO" id="GO:0004856">
    <property type="term" value="F:D-xylulokinase activity"/>
    <property type="evidence" value="ECO:0007669"/>
    <property type="project" value="UniProtKB-UniRule"/>
</dbReference>
<feature type="domain" description="Carbohydrate kinase FGGY C-terminal" evidence="12">
    <location>
        <begin position="256"/>
        <end position="439"/>
    </location>
</feature>
<evidence type="ECO:0000256" key="8">
    <source>
        <dbReference type="HAMAP-Rule" id="MF_02220"/>
    </source>
</evidence>
<dbReference type="PANTHER" id="PTHR43095">
    <property type="entry name" value="SUGAR KINASE"/>
    <property type="match status" value="1"/>
</dbReference>
<comment type="catalytic activity">
    <reaction evidence="8 10">
        <text>D-xylulose + ATP = D-xylulose 5-phosphate + ADP + H(+)</text>
        <dbReference type="Rhea" id="RHEA:10964"/>
        <dbReference type="ChEBI" id="CHEBI:15378"/>
        <dbReference type="ChEBI" id="CHEBI:17140"/>
        <dbReference type="ChEBI" id="CHEBI:30616"/>
        <dbReference type="ChEBI" id="CHEBI:57737"/>
        <dbReference type="ChEBI" id="CHEBI:456216"/>
        <dbReference type="EC" id="2.7.1.17"/>
    </reaction>
</comment>
<dbReference type="EC" id="2.7.1.17" evidence="8 10"/>
<dbReference type="InterPro" id="IPR006000">
    <property type="entry name" value="Xylulokinase"/>
</dbReference>
<dbReference type="InterPro" id="IPR018485">
    <property type="entry name" value="FGGY_C"/>
</dbReference>
<evidence type="ECO:0000259" key="11">
    <source>
        <dbReference type="Pfam" id="PF00370"/>
    </source>
</evidence>
<evidence type="ECO:0000256" key="2">
    <source>
        <dbReference type="ARBA" id="ARBA00022629"/>
    </source>
</evidence>
<evidence type="ECO:0000259" key="12">
    <source>
        <dbReference type="Pfam" id="PF02782"/>
    </source>
</evidence>
<evidence type="ECO:0000256" key="7">
    <source>
        <dbReference type="ARBA" id="ARBA00023277"/>
    </source>
</evidence>
<keyword evidence="4 8" id="KW-0547">Nucleotide-binding</keyword>
<dbReference type="InterPro" id="IPR050406">
    <property type="entry name" value="FGGY_Carb_Kinase"/>
</dbReference>
<gene>
    <name evidence="8 10 13" type="primary">xylB</name>
    <name evidence="13" type="ORF">FWJ32_09455</name>
</gene>
<feature type="site" description="Important for activity" evidence="8">
    <location>
        <position position="7"/>
    </location>
</feature>
<dbReference type="RefSeq" id="WP_149545710.1">
    <property type="nucleotide sequence ID" value="NZ_VTPS01000014.1"/>
</dbReference>
<evidence type="ECO:0000256" key="4">
    <source>
        <dbReference type="ARBA" id="ARBA00022741"/>
    </source>
</evidence>
<dbReference type="InterPro" id="IPR043129">
    <property type="entry name" value="ATPase_NBD"/>
</dbReference>
<organism evidence="13 14">
    <name type="scientific">Calorimonas adulescens</name>
    <dbReference type="NCBI Taxonomy" id="2606906"/>
    <lineage>
        <taxon>Bacteria</taxon>
        <taxon>Bacillati</taxon>
        <taxon>Bacillota</taxon>
        <taxon>Clostridia</taxon>
        <taxon>Thermoanaerobacterales</taxon>
        <taxon>Thermoanaerobacteraceae</taxon>
        <taxon>Calorimonas</taxon>
    </lineage>
</organism>
<feature type="domain" description="Carbohydrate kinase FGGY N-terminal" evidence="11">
    <location>
        <begin position="2"/>
        <end position="246"/>
    </location>
</feature>
<dbReference type="NCBIfam" id="TIGR01312">
    <property type="entry name" value="XylB"/>
    <property type="match status" value="1"/>
</dbReference>